<comment type="caution">
    <text evidence="9">The sequence shown here is derived from an EMBL/GenBank/DDBJ whole genome shotgun (WGS) entry which is preliminary data.</text>
</comment>
<dbReference type="PANTHER" id="PTHR33991:SF1">
    <property type="entry name" value="DNA REPAIR PROTEIN RECO"/>
    <property type="match status" value="1"/>
</dbReference>
<dbReference type="HAMAP" id="MF_00201">
    <property type="entry name" value="RecO"/>
    <property type="match status" value="1"/>
</dbReference>
<reference evidence="10" key="1">
    <citation type="submission" date="2014-03" db="EMBL/GenBank/DDBJ databases">
        <authorList>
            <person name="Urmite Genomes U."/>
        </authorList>
    </citation>
    <scope>NUCLEOTIDE SEQUENCE [LARGE SCALE GENOMIC DNA]</scope>
    <source>
        <strain evidence="10">HD-03</strain>
    </source>
</reference>
<evidence type="ECO:0000256" key="4">
    <source>
        <dbReference type="ARBA" id="ARBA00023172"/>
    </source>
</evidence>
<name>A0A024P6H4_9BACI</name>
<dbReference type="Pfam" id="PF11967">
    <property type="entry name" value="RecO_N"/>
    <property type="match status" value="1"/>
</dbReference>
<keyword evidence="10" id="KW-1185">Reference proteome</keyword>
<sequence>MMDKVEGVVIRTNNYGETHKIVTMMTREKGKIGVMARGAKKPKSRMSSITQPFIHGTFLIQIGSGLGSMSQGEMLSSLRSIREDIVKTAYASYIAELTDKLIDEKQPDPFLYEQLLQTFVWMNEGKEPNILTMMYELKIYKKAGFAPVVDQCIQCGGQEGPFSFSIVEGGVLCFRCKHKDPQAYGLPDPLPKLLRIFLHMDVKRLGEITMKEENKNLLRQIMDEYYDRYGGYFIKSKKFLKQLDLFSE</sequence>
<dbReference type="InterPro" id="IPR003717">
    <property type="entry name" value="RecO"/>
</dbReference>
<reference evidence="9 10" key="2">
    <citation type="submission" date="2014-05" db="EMBL/GenBank/DDBJ databases">
        <title>Draft genome sequence of Halobacillus karajensis HK-03.</title>
        <authorList>
            <person name="Khelaifia S."/>
            <person name="Croce O."/>
            <person name="Lagier J.C."/>
            <person name="Raoult D."/>
        </authorList>
    </citation>
    <scope>NUCLEOTIDE SEQUENCE [LARGE SCALE GENOMIC DNA]</scope>
    <source>
        <strain evidence="9 10">HD-03</strain>
    </source>
</reference>
<evidence type="ECO:0000256" key="7">
    <source>
        <dbReference type="HAMAP-Rule" id="MF_00201"/>
    </source>
</evidence>
<evidence type="ECO:0000256" key="6">
    <source>
        <dbReference type="ARBA" id="ARBA00033409"/>
    </source>
</evidence>
<feature type="domain" description="DNA replication/recombination mediator RecO N-terminal" evidence="8">
    <location>
        <begin position="4"/>
        <end position="77"/>
    </location>
</feature>
<dbReference type="GO" id="GO:0043590">
    <property type="term" value="C:bacterial nucleoid"/>
    <property type="evidence" value="ECO:0007669"/>
    <property type="project" value="TreeGrafter"/>
</dbReference>
<organism evidence="9 10">
    <name type="scientific">Halobacillus karajensis</name>
    <dbReference type="NCBI Taxonomy" id="195088"/>
    <lineage>
        <taxon>Bacteria</taxon>
        <taxon>Bacillati</taxon>
        <taxon>Bacillota</taxon>
        <taxon>Bacilli</taxon>
        <taxon>Bacillales</taxon>
        <taxon>Bacillaceae</taxon>
        <taxon>Halobacillus</taxon>
    </lineage>
</organism>
<evidence type="ECO:0000313" key="10">
    <source>
        <dbReference type="Proteomes" id="UP000028868"/>
    </source>
</evidence>
<dbReference type="AlphaFoldDB" id="A0A024P6H4"/>
<accession>A0A024P6H4</accession>
<dbReference type="PANTHER" id="PTHR33991">
    <property type="entry name" value="DNA REPAIR PROTEIN RECO"/>
    <property type="match status" value="1"/>
</dbReference>
<keyword evidence="3 7" id="KW-0227">DNA damage</keyword>
<keyword evidence="5 7" id="KW-0234">DNA repair</keyword>
<evidence type="ECO:0000256" key="2">
    <source>
        <dbReference type="ARBA" id="ARBA00021310"/>
    </source>
</evidence>
<dbReference type="GO" id="GO:0006302">
    <property type="term" value="P:double-strand break repair"/>
    <property type="evidence" value="ECO:0007669"/>
    <property type="project" value="TreeGrafter"/>
</dbReference>
<dbReference type="Gene3D" id="2.40.50.140">
    <property type="entry name" value="Nucleic acid-binding proteins"/>
    <property type="match status" value="1"/>
</dbReference>
<dbReference type="GO" id="GO:0006310">
    <property type="term" value="P:DNA recombination"/>
    <property type="evidence" value="ECO:0007669"/>
    <property type="project" value="UniProtKB-UniRule"/>
</dbReference>
<evidence type="ECO:0000259" key="8">
    <source>
        <dbReference type="Pfam" id="PF11967"/>
    </source>
</evidence>
<dbReference type="Proteomes" id="UP000028868">
    <property type="component" value="Unassembled WGS sequence"/>
</dbReference>
<dbReference type="EMBL" id="CCDI010000003">
    <property type="protein sequence ID" value="CDQ24383.1"/>
    <property type="molecule type" value="Genomic_DNA"/>
</dbReference>
<comment type="similarity">
    <text evidence="1 7">Belongs to the RecO family.</text>
</comment>
<dbReference type="NCBIfam" id="TIGR00613">
    <property type="entry name" value="reco"/>
    <property type="match status" value="1"/>
</dbReference>
<dbReference type="InterPro" id="IPR012340">
    <property type="entry name" value="NA-bd_OB-fold"/>
</dbReference>
<dbReference type="InterPro" id="IPR037278">
    <property type="entry name" value="ARFGAP/RecO"/>
</dbReference>
<gene>
    <name evidence="7 9" type="primary">recO</name>
    <name evidence="9" type="ORF">BN983_02663</name>
</gene>
<comment type="function">
    <text evidence="7">Involved in DNA repair and RecF pathway recombination.</text>
</comment>
<dbReference type="SUPFAM" id="SSF50249">
    <property type="entry name" value="Nucleic acid-binding proteins"/>
    <property type="match status" value="1"/>
</dbReference>
<evidence type="ECO:0000256" key="3">
    <source>
        <dbReference type="ARBA" id="ARBA00022763"/>
    </source>
</evidence>
<dbReference type="RefSeq" id="WP_035509163.1">
    <property type="nucleotide sequence ID" value="NZ_CCDH010000001.1"/>
</dbReference>
<dbReference type="Pfam" id="PF02565">
    <property type="entry name" value="RecO_C"/>
    <property type="match status" value="1"/>
</dbReference>
<dbReference type="Gene3D" id="1.20.1440.120">
    <property type="entry name" value="Recombination protein O, C-terminal domain"/>
    <property type="match status" value="1"/>
</dbReference>
<dbReference type="InterPro" id="IPR022572">
    <property type="entry name" value="DNA_rep/recomb_RecO_N"/>
</dbReference>
<evidence type="ECO:0000256" key="1">
    <source>
        <dbReference type="ARBA" id="ARBA00007452"/>
    </source>
</evidence>
<keyword evidence="4 7" id="KW-0233">DNA recombination</keyword>
<evidence type="ECO:0000313" key="9">
    <source>
        <dbReference type="EMBL" id="CDQ24383.1"/>
    </source>
</evidence>
<proteinExistence type="inferred from homology"/>
<evidence type="ECO:0000256" key="5">
    <source>
        <dbReference type="ARBA" id="ARBA00023204"/>
    </source>
</evidence>
<dbReference type="SUPFAM" id="SSF57863">
    <property type="entry name" value="ArfGap/RecO-like zinc finger"/>
    <property type="match status" value="1"/>
</dbReference>
<dbReference type="InterPro" id="IPR042242">
    <property type="entry name" value="RecO_C"/>
</dbReference>
<protein>
    <recommendedName>
        <fullName evidence="2 7">DNA repair protein RecO</fullName>
    </recommendedName>
    <alternativeName>
        <fullName evidence="6 7">Recombination protein O</fullName>
    </alternativeName>
</protein>